<evidence type="ECO:0000256" key="7">
    <source>
        <dbReference type="ARBA" id="ARBA00023002"/>
    </source>
</evidence>
<dbReference type="STRING" id="1202768.SAMN05216285_2096"/>
<accession>A0A1I0P2X8</accession>
<keyword evidence="8" id="KW-0408">Iron</keyword>
<comment type="subcellular location">
    <subcellularLocation>
        <location evidence="2">Cell envelope</location>
    </subcellularLocation>
</comment>
<dbReference type="Pfam" id="PF01058">
    <property type="entry name" value="Oxidored_q6"/>
    <property type="match status" value="1"/>
</dbReference>
<evidence type="ECO:0000256" key="1">
    <source>
        <dbReference type="ARBA" id="ARBA00001966"/>
    </source>
</evidence>
<dbReference type="InterPro" id="IPR037148">
    <property type="entry name" value="NiFe-Hase_small_C_sf"/>
</dbReference>
<evidence type="ECO:0000256" key="4">
    <source>
        <dbReference type="ARBA" id="ARBA00022485"/>
    </source>
</evidence>
<evidence type="ECO:0000256" key="8">
    <source>
        <dbReference type="ARBA" id="ARBA00023004"/>
    </source>
</evidence>
<dbReference type="SUPFAM" id="SSF56770">
    <property type="entry name" value="HydA/Nqo6-like"/>
    <property type="match status" value="1"/>
</dbReference>
<dbReference type="GO" id="GO:0016020">
    <property type="term" value="C:membrane"/>
    <property type="evidence" value="ECO:0007669"/>
    <property type="project" value="TreeGrafter"/>
</dbReference>
<dbReference type="PANTHER" id="PTHR30013:SF5">
    <property type="entry name" value="HYDROGENASE SMALL SUBUNIT"/>
    <property type="match status" value="1"/>
</dbReference>
<dbReference type="GO" id="GO:0009055">
    <property type="term" value="F:electron transfer activity"/>
    <property type="evidence" value="ECO:0007669"/>
    <property type="project" value="TreeGrafter"/>
</dbReference>
<feature type="domain" description="NADH:ubiquinone oxidoreductase-like 20kDa subunit" evidence="11">
    <location>
        <begin position="66"/>
        <end position="233"/>
    </location>
</feature>
<gene>
    <name evidence="13" type="ORF">SAMN05216285_2096</name>
</gene>
<dbReference type="OrthoDB" id="37913at2157"/>
<evidence type="ECO:0000256" key="3">
    <source>
        <dbReference type="ARBA" id="ARBA00006605"/>
    </source>
</evidence>
<keyword evidence="14" id="KW-1185">Reference proteome</keyword>
<dbReference type="Pfam" id="PF14720">
    <property type="entry name" value="NiFe_hyd_SSU_C"/>
    <property type="match status" value="1"/>
</dbReference>
<dbReference type="EMBL" id="FOIS01000003">
    <property type="protein sequence ID" value="SEW08716.1"/>
    <property type="molecule type" value="Genomic_DNA"/>
</dbReference>
<keyword evidence="9" id="KW-0411">Iron-sulfur</keyword>
<dbReference type="InterPro" id="IPR006137">
    <property type="entry name" value="NADH_UbQ_OxRdtase-like_20kDa"/>
</dbReference>
<dbReference type="Gene3D" id="4.10.480.10">
    <property type="entry name" value="Cytochrome-c3 hydrogenase, C-terminal domain"/>
    <property type="match status" value="1"/>
</dbReference>
<dbReference type="GO" id="GO:0051539">
    <property type="term" value="F:4 iron, 4 sulfur cluster binding"/>
    <property type="evidence" value="ECO:0007669"/>
    <property type="project" value="UniProtKB-KW"/>
</dbReference>
<evidence type="ECO:0000256" key="9">
    <source>
        <dbReference type="ARBA" id="ARBA00023014"/>
    </source>
</evidence>
<dbReference type="PANTHER" id="PTHR30013">
    <property type="entry name" value="NIFE / NIFESE HYDROGENASE SMALL SUBUNIT FAMILY MEMBER"/>
    <property type="match status" value="1"/>
</dbReference>
<dbReference type="Proteomes" id="UP000183275">
    <property type="component" value="Unassembled WGS sequence"/>
</dbReference>
<evidence type="ECO:0000259" key="11">
    <source>
        <dbReference type="Pfam" id="PF01058"/>
    </source>
</evidence>
<evidence type="ECO:0000313" key="14">
    <source>
        <dbReference type="Proteomes" id="UP000183275"/>
    </source>
</evidence>
<name>A0A1I0P2X8_9EURY</name>
<evidence type="ECO:0000256" key="6">
    <source>
        <dbReference type="ARBA" id="ARBA00022729"/>
    </source>
</evidence>
<dbReference type="InterPro" id="IPR027394">
    <property type="entry name" value="Cytochrome-c3_hydrogenase_C"/>
</dbReference>
<dbReference type="GO" id="GO:0044569">
    <property type="term" value="C:[Ni-Fe] hydrogenase complex"/>
    <property type="evidence" value="ECO:0007669"/>
    <property type="project" value="TreeGrafter"/>
</dbReference>
<organism evidence="13 14">
    <name type="scientific">Natrinema salifodinae</name>
    <dbReference type="NCBI Taxonomy" id="1202768"/>
    <lineage>
        <taxon>Archaea</taxon>
        <taxon>Methanobacteriati</taxon>
        <taxon>Methanobacteriota</taxon>
        <taxon>Stenosarchaea group</taxon>
        <taxon>Halobacteria</taxon>
        <taxon>Halobacteriales</taxon>
        <taxon>Natrialbaceae</taxon>
        <taxon>Natrinema</taxon>
    </lineage>
</organism>
<keyword evidence="4" id="KW-0004">4Fe-4S</keyword>
<dbReference type="AlphaFoldDB" id="A0A1I0P2X8"/>
<keyword evidence="5" id="KW-0479">Metal-binding</keyword>
<keyword evidence="6" id="KW-0732">Signal</keyword>
<dbReference type="RefSeq" id="WP_074854699.1">
    <property type="nucleotide sequence ID" value="NZ_FOIS01000003.1"/>
</dbReference>
<comment type="similarity">
    <text evidence="3">Belongs to the [NiFe]/[NiFeSe] hydrogenase small subunit family.</text>
</comment>
<feature type="compositionally biased region" description="Acidic residues" evidence="10">
    <location>
        <begin position="16"/>
        <end position="38"/>
    </location>
</feature>
<proteinExistence type="inferred from homology"/>
<evidence type="ECO:0000256" key="5">
    <source>
        <dbReference type="ARBA" id="ARBA00022723"/>
    </source>
</evidence>
<reference evidence="14" key="1">
    <citation type="submission" date="2016-10" db="EMBL/GenBank/DDBJ databases">
        <authorList>
            <person name="Varghese N."/>
        </authorList>
    </citation>
    <scope>NUCLEOTIDE SEQUENCE [LARGE SCALE GENOMIC DNA]</scope>
    <source>
        <strain evidence="14">CGMCC 1.12284</strain>
    </source>
</reference>
<protein>
    <submittedName>
        <fullName evidence="13">[NiFe]-hydrogenase I apoprotein, small subunit</fullName>
    </submittedName>
</protein>
<evidence type="ECO:0000313" key="13">
    <source>
        <dbReference type="EMBL" id="SEW08716.1"/>
    </source>
</evidence>
<feature type="region of interest" description="Disordered" evidence="10">
    <location>
        <begin position="1"/>
        <end position="48"/>
    </location>
</feature>
<feature type="domain" description="Cytochrome-c3 hydrogenase C-terminal" evidence="12">
    <location>
        <begin position="256"/>
        <end position="334"/>
    </location>
</feature>
<dbReference type="InterPro" id="IPR037024">
    <property type="entry name" value="NiFe_Hase_small_N_sf"/>
</dbReference>
<dbReference type="eggNOG" id="arCOG02474">
    <property type="taxonomic scope" value="Archaea"/>
</dbReference>
<evidence type="ECO:0000259" key="12">
    <source>
        <dbReference type="Pfam" id="PF14720"/>
    </source>
</evidence>
<dbReference type="GO" id="GO:0046872">
    <property type="term" value="F:metal ion binding"/>
    <property type="evidence" value="ECO:0007669"/>
    <property type="project" value="UniProtKB-KW"/>
</dbReference>
<dbReference type="GO" id="GO:0008901">
    <property type="term" value="F:ferredoxin hydrogenase activity"/>
    <property type="evidence" value="ECO:0007669"/>
    <property type="project" value="InterPro"/>
</dbReference>
<comment type="cofactor">
    <cofactor evidence="1">
        <name>[4Fe-4S] cluster</name>
        <dbReference type="ChEBI" id="CHEBI:49883"/>
    </cofactor>
</comment>
<keyword evidence="7" id="KW-0560">Oxidoreductase</keyword>
<evidence type="ECO:0000256" key="2">
    <source>
        <dbReference type="ARBA" id="ARBA00004196"/>
    </source>
</evidence>
<dbReference type="GO" id="GO:0009375">
    <property type="term" value="C:ferredoxin hydrogenase complex"/>
    <property type="evidence" value="ECO:0007669"/>
    <property type="project" value="InterPro"/>
</dbReference>
<dbReference type="Gene3D" id="3.40.50.700">
    <property type="entry name" value="NADH:ubiquinone oxidoreductase-like, 20kDa subunit"/>
    <property type="match status" value="1"/>
</dbReference>
<dbReference type="GO" id="GO:0009061">
    <property type="term" value="P:anaerobic respiration"/>
    <property type="evidence" value="ECO:0007669"/>
    <property type="project" value="TreeGrafter"/>
</dbReference>
<evidence type="ECO:0000256" key="10">
    <source>
        <dbReference type="SAM" id="MobiDB-lite"/>
    </source>
</evidence>
<dbReference type="InterPro" id="IPR001821">
    <property type="entry name" value="NiFe_hydrogenase_ssu"/>
</dbReference>
<sequence length="405" mass="44241">MSGIPDDLAPKSDPSGEGDVDSESEADALWPEEPEEGAEGLRAGEGEAVKEEEDVLHAYWLAGESCDGCSVAALSATEPGLEHLLRGDIPNLPRIELHHPVLSVEWGDEYVKEFEAAVNGERDPYVVIVEGSVPNERLIDGDGYWISLGEEEGEPIKMVDWLDRLAPGAAAVIAIGTCATWGGIPAAKGNATDAMGTMDYLGRDYRSVLGLPVVNVPGCAPIGDNFIETVAHLLFYVEDIGPLPELDELGRPKWLFGETVHRNCERGSYYEEGDFAEEYGSEKCLVEVPGCWGPVVKCNMPSRRNSGGIGGCMNMGGKCIGCTMPGFPDKFTPYFKAPPGSMISSTGSKILGGVMRRLRQRTIKKTDREVRWDESPGVEERVYRWWHMRDSNYAEEEQPEPTWGG</sequence>